<organism evidence="3 4">
    <name type="scientific">Rhodococcus kronopolitis</name>
    <dbReference type="NCBI Taxonomy" id="1460226"/>
    <lineage>
        <taxon>Bacteria</taxon>
        <taxon>Bacillati</taxon>
        <taxon>Actinomycetota</taxon>
        <taxon>Actinomycetes</taxon>
        <taxon>Mycobacteriales</taxon>
        <taxon>Nocardiaceae</taxon>
        <taxon>Rhodococcus</taxon>
    </lineage>
</organism>
<evidence type="ECO:0000313" key="3">
    <source>
        <dbReference type="EMBL" id="MFC4603943.1"/>
    </source>
</evidence>
<dbReference type="InterPro" id="IPR013709">
    <property type="entry name" value="2-isopropylmalate_synth_dimer"/>
</dbReference>
<proteinExistence type="predicted"/>
<keyword evidence="1" id="KW-0808">Transferase</keyword>
<gene>
    <name evidence="3" type="ORF">ACFO6S_09640</name>
</gene>
<evidence type="ECO:0000259" key="2">
    <source>
        <dbReference type="SMART" id="SM00917"/>
    </source>
</evidence>
<comment type="caution">
    <text evidence="3">The sequence shown here is derived from an EMBL/GenBank/DDBJ whole genome shotgun (WGS) entry which is preliminary data.</text>
</comment>
<dbReference type="InterPro" id="IPR036230">
    <property type="entry name" value="LeuA_allosteric_dom_sf"/>
</dbReference>
<protein>
    <submittedName>
        <fullName evidence="3">2-isopropylmalate synthase</fullName>
    </submittedName>
</protein>
<sequence length="160" mass="17040">MNTHRAFIPHPTAIADDPFAQQFGTPLPRAMRDEALGMTWQAFSNSYSPTNGPIRFGRWSALSLGAGRSEFKATLGLGNAIAPATAIACGPVAALTAMLYDAGFALEILEFHQQSLPDGRTVTFLRCEHAGRRHWAFGIAGTATDSSVRAMIAGANLLHG</sequence>
<dbReference type="RefSeq" id="WP_378416375.1">
    <property type="nucleotide sequence ID" value="NZ_JBHSFO010000004.1"/>
</dbReference>
<dbReference type="EMBL" id="JBHSFO010000004">
    <property type="protein sequence ID" value="MFC4603943.1"/>
    <property type="molecule type" value="Genomic_DNA"/>
</dbReference>
<dbReference type="Gene3D" id="3.30.160.270">
    <property type="match status" value="1"/>
</dbReference>
<name>A0ABV9FRQ3_9NOCA</name>
<evidence type="ECO:0000313" key="4">
    <source>
        <dbReference type="Proteomes" id="UP001595914"/>
    </source>
</evidence>
<evidence type="ECO:0000256" key="1">
    <source>
        <dbReference type="ARBA" id="ARBA00022679"/>
    </source>
</evidence>
<accession>A0ABV9FRQ3</accession>
<dbReference type="SUPFAM" id="SSF110921">
    <property type="entry name" value="2-isopropylmalate synthase LeuA, allosteric (dimerisation) domain"/>
    <property type="match status" value="1"/>
</dbReference>
<dbReference type="SMART" id="SM00917">
    <property type="entry name" value="LeuA_dimer"/>
    <property type="match status" value="1"/>
</dbReference>
<dbReference type="Proteomes" id="UP001595914">
    <property type="component" value="Unassembled WGS sequence"/>
</dbReference>
<feature type="domain" description="2-isopropylmalate synthase LeuA allosteric (dimerisation)" evidence="2">
    <location>
        <begin position="37"/>
        <end position="159"/>
    </location>
</feature>
<keyword evidence="4" id="KW-1185">Reference proteome</keyword>
<reference evidence="4" key="1">
    <citation type="journal article" date="2019" name="Int. J. Syst. Evol. Microbiol.">
        <title>The Global Catalogue of Microorganisms (GCM) 10K type strain sequencing project: providing services to taxonomists for standard genome sequencing and annotation.</title>
        <authorList>
            <consortium name="The Broad Institute Genomics Platform"/>
            <consortium name="The Broad Institute Genome Sequencing Center for Infectious Disease"/>
            <person name="Wu L."/>
            <person name="Ma J."/>
        </authorList>
    </citation>
    <scope>NUCLEOTIDE SEQUENCE [LARGE SCALE GENOMIC DNA]</scope>
    <source>
        <strain evidence="4">CCUG 54520</strain>
    </source>
</reference>